<evidence type="ECO:0000313" key="2">
    <source>
        <dbReference type="Proteomes" id="UP000001542"/>
    </source>
</evidence>
<dbReference type="KEGG" id="tva:4757763"/>
<organism evidence="1 2">
    <name type="scientific">Trichomonas vaginalis (strain ATCC PRA-98 / G3)</name>
    <dbReference type="NCBI Taxonomy" id="412133"/>
    <lineage>
        <taxon>Eukaryota</taxon>
        <taxon>Metamonada</taxon>
        <taxon>Parabasalia</taxon>
        <taxon>Trichomonadida</taxon>
        <taxon>Trichomonadidae</taxon>
        <taxon>Trichomonas</taxon>
    </lineage>
</organism>
<accession>A2F564</accession>
<dbReference type="VEuPathDB" id="TrichDB:TVAGG3_0496010"/>
<dbReference type="Proteomes" id="UP000001542">
    <property type="component" value="Unassembled WGS sequence"/>
</dbReference>
<name>A2F564_TRIV3</name>
<dbReference type="EMBL" id="DS113619">
    <property type="protein sequence ID" value="EAX99957.1"/>
    <property type="molecule type" value="Genomic_DNA"/>
</dbReference>
<reference evidence="1" key="1">
    <citation type="submission" date="2006-10" db="EMBL/GenBank/DDBJ databases">
        <authorList>
            <person name="Amadeo P."/>
            <person name="Zhao Q."/>
            <person name="Wortman J."/>
            <person name="Fraser-Liggett C."/>
            <person name="Carlton J."/>
        </authorList>
    </citation>
    <scope>NUCLEOTIDE SEQUENCE</scope>
    <source>
        <strain evidence="1">G3</strain>
    </source>
</reference>
<dbReference type="AlphaFoldDB" id="A2F564"/>
<dbReference type="InParanoid" id="A2F564"/>
<evidence type="ECO:0000313" key="1">
    <source>
        <dbReference type="EMBL" id="EAX99957.1"/>
    </source>
</evidence>
<dbReference type="RefSeq" id="XP_001312887.1">
    <property type="nucleotide sequence ID" value="XM_001312886.1"/>
</dbReference>
<keyword evidence="2" id="KW-1185">Reference proteome</keyword>
<sequence>MKCMKDYIKLAAKKKLNRAERRSLISSISACKNFGTNADEFLSKADVYDSIIYTYCRALRRIGIPFTSFRETERYKFMLSLSIQQTWDDGLGSVLSNTLFLNCKDYPISNFKEPSDPYHAAYQSLLKGVYPMDVAAKLRAQEDERIKWISVYCNQNRVIIASYIKKTNKFSLNRCLSTYNGMIEFTDEDIYDFEKGRNTKQPIKTDRIDPEILLNHHPTETPQVKAPVIKCVSVNVPIKVHRIKVDEVLKFPQIPRPCSIFERQTL</sequence>
<dbReference type="VEuPathDB" id="TrichDB:TVAG_267260"/>
<gene>
    <name evidence="1" type="ORF">TVAG_267260</name>
</gene>
<protein>
    <submittedName>
        <fullName evidence="1">Uncharacterized protein</fullName>
    </submittedName>
</protein>
<proteinExistence type="predicted"/>
<reference evidence="1" key="2">
    <citation type="journal article" date="2007" name="Science">
        <title>Draft genome sequence of the sexually transmitted pathogen Trichomonas vaginalis.</title>
        <authorList>
            <person name="Carlton J.M."/>
            <person name="Hirt R.P."/>
            <person name="Silva J.C."/>
            <person name="Delcher A.L."/>
            <person name="Schatz M."/>
            <person name="Zhao Q."/>
            <person name="Wortman J.R."/>
            <person name="Bidwell S.L."/>
            <person name="Alsmark U.C.M."/>
            <person name="Besteiro S."/>
            <person name="Sicheritz-Ponten T."/>
            <person name="Noel C.J."/>
            <person name="Dacks J.B."/>
            <person name="Foster P.G."/>
            <person name="Simillion C."/>
            <person name="Van de Peer Y."/>
            <person name="Miranda-Saavedra D."/>
            <person name="Barton G.J."/>
            <person name="Westrop G.D."/>
            <person name="Mueller S."/>
            <person name="Dessi D."/>
            <person name="Fiori P.L."/>
            <person name="Ren Q."/>
            <person name="Paulsen I."/>
            <person name="Zhang H."/>
            <person name="Bastida-Corcuera F.D."/>
            <person name="Simoes-Barbosa A."/>
            <person name="Brown M.T."/>
            <person name="Hayes R.D."/>
            <person name="Mukherjee M."/>
            <person name="Okumura C.Y."/>
            <person name="Schneider R."/>
            <person name="Smith A.J."/>
            <person name="Vanacova S."/>
            <person name="Villalvazo M."/>
            <person name="Haas B.J."/>
            <person name="Pertea M."/>
            <person name="Feldblyum T.V."/>
            <person name="Utterback T.R."/>
            <person name="Shu C.L."/>
            <person name="Osoegawa K."/>
            <person name="de Jong P.J."/>
            <person name="Hrdy I."/>
            <person name="Horvathova L."/>
            <person name="Zubacova Z."/>
            <person name="Dolezal P."/>
            <person name="Malik S.B."/>
            <person name="Logsdon J.M. Jr."/>
            <person name="Henze K."/>
            <person name="Gupta A."/>
            <person name="Wang C.C."/>
            <person name="Dunne R.L."/>
            <person name="Upcroft J.A."/>
            <person name="Upcroft P."/>
            <person name="White O."/>
            <person name="Salzberg S.L."/>
            <person name="Tang P."/>
            <person name="Chiu C.-H."/>
            <person name="Lee Y.-S."/>
            <person name="Embley T.M."/>
            <person name="Coombs G.H."/>
            <person name="Mottram J.C."/>
            <person name="Tachezy J."/>
            <person name="Fraser-Liggett C.M."/>
            <person name="Johnson P.J."/>
        </authorList>
    </citation>
    <scope>NUCLEOTIDE SEQUENCE [LARGE SCALE GENOMIC DNA]</scope>
    <source>
        <strain evidence="1">G3</strain>
    </source>
</reference>